<reference evidence="1" key="1">
    <citation type="submission" date="2018-02" db="EMBL/GenBank/DDBJ databases">
        <title>Rhizophora mucronata_Transcriptome.</title>
        <authorList>
            <person name="Meera S.P."/>
            <person name="Sreeshan A."/>
            <person name="Augustine A."/>
        </authorList>
    </citation>
    <scope>NUCLEOTIDE SEQUENCE</scope>
    <source>
        <tissue evidence="1">Leaf</tissue>
    </source>
</reference>
<organism evidence="1">
    <name type="scientific">Rhizophora mucronata</name>
    <name type="common">Asiatic mangrove</name>
    <dbReference type="NCBI Taxonomy" id="61149"/>
    <lineage>
        <taxon>Eukaryota</taxon>
        <taxon>Viridiplantae</taxon>
        <taxon>Streptophyta</taxon>
        <taxon>Embryophyta</taxon>
        <taxon>Tracheophyta</taxon>
        <taxon>Spermatophyta</taxon>
        <taxon>Magnoliopsida</taxon>
        <taxon>eudicotyledons</taxon>
        <taxon>Gunneridae</taxon>
        <taxon>Pentapetalae</taxon>
        <taxon>rosids</taxon>
        <taxon>fabids</taxon>
        <taxon>Malpighiales</taxon>
        <taxon>Rhizophoraceae</taxon>
        <taxon>Rhizophora</taxon>
    </lineage>
</organism>
<proteinExistence type="predicted"/>
<dbReference type="EMBL" id="GGEC01092431">
    <property type="protein sequence ID" value="MBX72915.1"/>
    <property type="molecule type" value="Transcribed_RNA"/>
</dbReference>
<dbReference type="AlphaFoldDB" id="A0A2P2R115"/>
<accession>A0A2P2R115</accession>
<evidence type="ECO:0000313" key="1">
    <source>
        <dbReference type="EMBL" id="MBX72915.1"/>
    </source>
</evidence>
<name>A0A2P2R115_RHIMU</name>
<protein>
    <submittedName>
        <fullName evidence="1">Uncharacterized protein</fullName>
    </submittedName>
</protein>
<sequence length="30" mass="3464">MLSMMTQRMLGNHRDKIIEISSSTLTNVKK</sequence>